<dbReference type="HAMAP" id="MF_03148">
    <property type="entry name" value="HAM1_NTPase"/>
    <property type="match status" value="1"/>
</dbReference>
<comment type="catalytic activity">
    <reaction evidence="10">
        <text>dITP + H2O = dIMP + diphosphate + H(+)</text>
        <dbReference type="Rhea" id="RHEA:28342"/>
        <dbReference type="ChEBI" id="CHEBI:15377"/>
        <dbReference type="ChEBI" id="CHEBI:15378"/>
        <dbReference type="ChEBI" id="CHEBI:33019"/>
        <dbReference type="ChEBI" id="CHEBI:61194"/>
        <dbReference type="ChEBI" id="CHEBI:61382"/>
        <dbReference type="EC" id="3.6.1.66"/>
    </reaction>
    <physiologicalReaction direction="left-to-right" evidence="10">
        <dbReference type="Rhea" id="RHEA:28343"/>
    </physiologicalReaction>
</comment>
<evidence type="ECO:0000256" key="4">
    <source>
        <dbReference type="ARBA" id="ARBA00022741"/>
    </source>
</evidence>
<accession>A0A066VBK0</accession>
<evidence type="ECO:0000256" key="7">
    <source>
        <dbReference type="ARBA" id="ARBA00023080"/>
    </source>
</evidence>
<dbReference type="OMA" id="YDPIFQP"/>
<keyword evidence="2 12" id="KW-0963">Cytoplasm</keyword>
<keyword evidence="3 12" id="KW-0479">Metal-binding</keyword>
<evidence type="ECO:0000256" key="12">
    <source>
        <dbReference type="HAMAP-Rule" id="MF_03148"/>
    </source>
</evidence>
<evidence type="ECO:0000256" key="9">
    <source>
        <dbReference type="ARBA" id="ARBA00093218"/>
    </source>
</evidence>
<evidence type="ECO:0000313" key="14">
    <source>
        <dbReference type="Proteomes" id="UP000027361"/>
    </source>
</evidence>
<evidence type="ECO:0000256" key="5">
    <source>
        <dbReference type="ARBA" id="ARBA00022801"/>
    </source>
</evidence>
<dbReference type="PANTHER" id="PTHR11067">
    <property type="entry name" value="INOSINE TRIPHOSPHATE PYROPHOSPHATASE/HAM1 PROTEIN"/>
    <property type="match status" value="1"/>
</dbReference>
<comment type="subunit">
    <text evidence="12">Homodimer.</text>
</comment>
<keyword evidence="7 12" id="KW-0546">Nucleotide metabolism</keyword>
<comment type="catalytic activity">
    <reaction evidence="11">
        <text>N(6)-hydroxy-dATP + H2O = N(6)-hydroxy-dAMP + diphosphate + H(+)</text>
        <dbReference type="Rhea" id="RHEA:83971"/>
        <dbReference type="ChEBI" id="CHEBI:15377"/>
        <dbReference type="ChEBI" id="CHEBI:15378"/>
        <dbReference type="ChEBI" id="CHEBI:33019"/>
        <dbReference type="ChEBI" id="CHEBI:233529"/>
        <dbReference type="ChEBI" id="CHEBI:233530"/>
    </reaction>
    <physiologicalReaction direction="left-to-right" evidence="11">
        <dbReference type="Rhea" id="RHEA:83972"/>
    </physiologicalReaction>
</comment>
<feature type="binding site" evidence="12">
    <location>
        <begin position="84"/>
        <end position="85"/>
    </location>
    <ligand>
        <name>ITP</name>
        <dbReference type="ChEBI" id="CHEBI:61402"/>
    </ligand>
</feature>
<keyword evidence="14" id="KW-1185">Reference proteome</keyword>
<gene>
    <name evidence="13" type="ORF">K437DRAFT_260212</name>
</gene>
<dbReference type="GO" id="GO:0046872">
    <property type="term" value="F:metal ion binding"/>
    <property type="evidence" value="ECO:0007669"/>
    <property type="project" value="UniProtKB-KW"/>
</dbReference>
<feature type="binding site" evidence="12">
    <location>
        <begin position="161"/>
        <end position="164"/>
    </location>
    <ligand>
        <name>ITP</name>
        <dbReference type="ChEBI" id="CHEBI:61402"/>
    </ligand>
</feature>
<proteinExistence type="inferred from homology"/>
<dbReference type="InterPro" id="IPR029001">
    <property type="entry name" value="ITPase-like_fam"/>
</dbReference>
<keyword evidence="4 12" id="KW-0547">Nucleotide-binding</keyword>
<dbReference type="PANTHER" id="PTHR11067:SF9">
    <property type="entry name" value="INOSINE TRIPHOSPHATE PYROPHOSPHATASE"/>
    <property type="match status" value="1"/>
</dbReference>
<keyword evidence="6 12" id="KW-0460">Magnesium</keyword>
<dbReference type="GO" id="GO:0005634">
    <property type="term" value="C:nucleus"/>
    <property type="evidence" value="ECO:0007669"/>
    <property type="project" value="UniProtKB-SubCell"/>
</dbReference>
<keyword evidence="12" id="KW-0464">Manganese</keyword>
<evidence type="ECO:0000256" key="2">
    <source>
        <dbReference type="ARBA" id="ARBA00022490"/>
    </source>
</evidence>
<dbReference type="GO" id="GO:0000166">
    <property type="term" value="F:nucleotide binding"/>
    <property type="evidence" value="ECO:0007669"/>
    <property type="project" value="UniProtKB-KW"/>
</dbReference>
<dbReference type="InterPro" id="IPR027502">
    <property type="entry name" value="ITPase"/>
</dbReference>
<comment type="function">
    <text evidence="12">Pyrophosphatase that hydrolyzes non-canonical purine nucleotides such as inosine triphosphate (ITP), deoxyinosine triphosphate (dITP) or xanthosine 5'-triphosphate (XTP) to their respective monophosphate derivatives. The enzyme does not distinguish between the deoxy- and ribose forms. Probably excludes non-canonical purines from RNA and DNA precursor pools, thus preventing their incorporation into RNA and DNA and avoiding chromosomal lesions.</text>
</comment>
<feature type="binding site" evidence="12">
    <location>
        <position position="56"/>
    </location>
    <ligand>
        <name>ITP</name>
        <dbReference type="ChEBI" id="CHEBI:61402"/>
    </ligand>
</feature>
<name>A0A066VBK0_TILAU</name>
<feature type="binding site" evidence="12">
    <location>
        <position position="184"/>
    </location>
    <ligand>
        <name>ITP</name>
        <dbReference type="ChEBI" id="CHEBI:61402"/>
    </ligand>
</feature>
<feature type="binding site" evidence="12">
    <location>
        <position position="84"/>
    </location>
    <ligand>
        <name>Mg(2+)</name>
        <dbReference type="ChEBI" id="CHEBI:18420"/>
    </ligand>
</feature>
<comment type="subcellular location">
    <subcellularLocation>
        <location evidence="12">Cytoplasm</location>
    </subcellularLocation>
    <subcellularLocation>
        <location evidence="12">Nucleus</location>
    </subcellularLocation>
</comment>
<dbReference type="GO" id="GO:0036220">
    <property type="term" value="F:ITP diphosphatase activity"/>
    <property type="evidence" value="ECO:0007669"/>
    <property type="project" value="UniProtKB-UniRule"/>
</dbReference>
<evidence type="ECO:0000256" key="8">
    <source>
        <dbReference type="ARBA" id="ARBA00054940"/>
    </source>
</evidence>
<comment type="similarity">
    <text evidence="1 12">Belongs to the HAM1 NTPase family.</text>
</comment>
<keyword evidence="12" id="KW-0539">Nucleus</keyword>
<dbReference type="Proteomes" id="UP000027361">
    <property type="component" value="Unassembled WGS sequence"/>
</dbReference>
<comment type="function">
    <text evidence="8">Pyrophosphatase that hydrolyzes the non-canonical purine nucleotides inosine triphosphate (ITP), deoxyinosine triphosphate (dITP) as well as 2'-deoxy-N-6-hydroxylaminopurine triphosphate (dHAPTP) and xanthosine 5'-triphosphate (XTP) to their respective monophosphate derivatives. The enzyme does not distinguish between the deoxy- and ribose forms. Probably excludes non-canonical purines from RNA and DNA precursor pools, thus preventing their incorporation into RNA and DNA and avoiding chromosomal lesions.</text>
</comment>
<dbReference type="EMBL" id="JMSN01000180">
    <property type="protein sequence ID" value="KDN36139.1"/>
    <property type="molecule type" value="Genomic_DNA"/>
</dbReference>
<dbReference type="Gene3D" id="3.90.950.10">
    <property type="match status" value="1"/>
</dbReference>
<dbReference type="STRING" id="1037660.A0A066VBK0"/>
<comment type="catalytic activity">
    <reaction evidence="12">
        <text>XTP + H2O = XMP + diphosphate + H(+)</text>
        <dbReference type="Rhea" id="RHEA:28610"/>
        <dbReference type="ChEBI" id="CHEBI:15377"/>
        <dbReference type="ChEBI" id="CHEBI:15378"/>
        <dbReference type="ChEBI" id="CHEBI:33019"/>
        <dbReference type="ChEBI" id="CHEBI:57464"/>
        <dbReference type="ChEBI" id="CHEBI:61314"/>
        <dbReference type="EC" id="3.6.1.66"/>
    </reaction>
</comment>
<dbReference type="OrthoDB" id="6288734at2759"/>
<dbReference type="InterPro" id="IPR002637">
    <property type="entry name" value="RdgB/HAM1"/>
</dbReference>
<feature type="binding site" evidence="12">
    <location>
        <position position="44"/>
    </location>
    <ligand>
        <name>Mg(2+)</name>
        <dbReference type="ChEBI" id="CHEBI:18420"/>
    </ligand>
</feature>
<evidence type="ECO:0000256" key="3">
    <source>
        <dbReference type="ARBA" id="ARBA00022723"/>
    </source>
</evidence>
<dbReference type="GeneID" id="25265490"/>
<dbReference type="InParanoid" id="A0A066VBK0"/>
<dbReference type="CDD" id="cd00515">
    <property type="entry name" value="HAM1"/>
    <property type="match status" value="1"/>
</dbReference>
<dbReference type="FunCoup" id="A0A066VBK0">
    <property type="interactions" value="487"/>
</dbReference>
<dbReference type="AlphaFoldDB" id="A0A066VBK0"/>
<dbReference type="GO" id="GO:0009204">
    <property type="term" value="P:deoxyribonucleoside triphosphate catabolic process"/>
    <property type="evidence" value="ECO:0007669"/>
    <property type="project" value="UniProtKB-UniRule"/>
</dbReference>
<dbReference type="GO" id="GO:0035870">
    <property type="term" value="F:dITP diphosphatase activity"/>
    <property type="evidence" value="ECO:0007669"/>
    <property type="project" value="UniProtKB-UniRule"/>
</dbReference>
<comment type="catalytic activity">
    <reaction evidence="9">
        <text>ITP + H2O = IMP + diphosphate + H(+)</text>
        <dbReference type="Rhea" id="RHEA:29399"/>
        <dbReference type="ChEBI" id="CHEBI:15377"/>
        <dbReference type="ChEBI" id="CHEBI:15378"/>
        <dbReference type="ChEBI" id="CHEBI:33019"/>
        <dbReference type="ChEBI" id="CHEBI:58053"/>
        <dbReference type="ChEBI" id="CHEBI:61402"/>
        <dbReference type="EC" id="3.6.1.66"/>
    </reaction>
    <physiologicalReaction direction="left-to-right" evidence="9">
        <dbReference type="Rhea" id="RHEA:29400"/>
    </physiologicalReaction>
</comment>
<reference evidence="13 14" key="1">
    <citation type="submission" date="2014-05" db="EMBL/GenBank/DDBJ databases">
        <title>Draft genome sequence of a rare smut relative, Tilletiaria anomala UBC 951.</title>
        <authorList>
            <consortium name="DOE Joint Genome Institute"/>
            <person name="Toome M."/>
            <person name="Kuo A."/>
            <person name="Henrissat B."/>
            <person name="Lipzen A."/>
            <person name="Tritt A."/>
            <person name="Yoshinaga Y."/>
            <person name="Zane M."/>
            <person name="Barry K."/>
            <person name="Grigoriev I.V."/>
            <person name="Spatafora J.W."/>
            <person name="Aimea M.C."/>
        </authorList>
    </citation>
    <scope>NUCLEOTIDE SEQUENCE [LARGE SCALE GENOMIC DNA]</scope>
    <source>
        <strain evidence="13 14">UBC 951</strain>
    </source>
</reference>
<dbReference type="Pfam" id="PF01725">
    <property type="entry name" value="Ham1p_like"/>
    <property type="match status" value="1"/>
</dbReference>
<evidence type="ECO:0000256" key="1">
    <source>
        <dbReference type="ARBA" id="ARBA00008023"/>
    </source>
</evidence>
<protein>
    <recommendedName>
        <fullName evidence="12">Inosine triphosphate pyrophosphatase</fullName>
        <shortName evidence="12">ITPase</shortName>
        <shortName evidence="12">Inosine triphosphatase</shortName>
        <ecNumber evidence="12">3.6.1.66</ecNumber>
    </recommendedName>
    <alternativeName>
        <fullName evidence="12">Non-canonical purine NTP pyrophosphatase</fullName>
    </alternativeName>
    <alternativeName>
        <fullName evidence="12">Non-standard purine NTP pyrophosphatase</fullName>
    </alternativeName>
    <alternativeName>
        <fullName evidence="12">Nucleoside-triphosphate diphosphatase</fullName>
    </alternativeName>
    <alternativeName>
        <fullName evidence="12">Nucleoside-triphosphate pyrophosphatase</fullName>
        <shortName evidence="12">NTPase</shortName>
    </alternativeName>
    <alternativeName>
        <fullName evidence="12">XTP/dITP diphosphatase</fullName>
    </alternativeName>
</protein>
<sequence>MATPLLEITFVTGNANKLREVREILSASSSAAFELVSQALEVPEIQGTTQEVATAKCKSAASLLFSAPETAARSDRRRAVITEDTALTFGAFNDVLPGVYIKDFLRELGHDGLNKMLAGFEDKSAHAVCTFALQFEGETEIKLFEGRTRGTIVPARGPKNFGWDPILEIEATGKTYAEMEPVQKNSLSHRYKALDKLRSFLQVQAPPS</sequence>
<dbReference type="HOGENOM" id="CLU_082080_1_1_1"/>
<evidence type="ECO:0000256" key="11">
    <source>
        <dbReference type="ARBA" id="ARBA00093271"/>
    </source>
</evidence>
<organism evidence="13 14">
    <name type="scientific">Tilletiaria anomala (strain ATCC 24038 / CBS 436.72 / UBC 951)</name>
    <dbReference type="NCBI Taxonomy" id="1037660"/>
    <lineage>
        <taxon>Eukaryota</taxon>
        <taxon>Fungi</taxon>
        <taxon>Dikarya</taxon>
        <taxon>Basidiomycota</taxon>
        <taxon>Ustilaginomycotina</taxon>
        <taxon>Exobasidiomycetes</taxon>
        <taxon>Georgefischeriales</taxon>
        <taxon>Tilletiariaceae</taxon>
        <taxon>Tilletiaria</taxon>
    </lineage>
</organism>
<dbReference type="FunFam" id="3.90.950.10:FF:000003">
    <property type="entry name" value="Inosine triphosphate pyrophosphatase"/>
    <property type="match status" value="1"/>
</dbReference>
<comment type="cofactor">
    <cofactor evidence="12">
        <name>Mg(2+)</name>
        <dbReference type="ChEBI" id="CHEBI:18420"/>
    </cofactor>
    <cofactor evidence="12">
        <name>Mn(2+)</name>
        <dbReference type="ChEBI" id="CHEBI:29035"/>
    </cofactor>
    <text evidence="12">Binds 1 divalent metal cation per subunit; can use either Mg(2+) or Mn(2+).</text>
</comment>
<dbReference type="GO" id="GO:0009117">
    <property type="term" value="P:nucleotide metabolic process"/>
    <property type="evidence" value="ECO:0007669"/>
    <property type="project" value="UniProtKB-KW"/>
</dbReference>
<comment type="caution">
    <text evidence="13">The sequence shown here is derived from an EMBL/GenBank/DDBJ whole genome shotgun (WGS) entry which is preliminary data.</text>
</comment>
<dbReference type="GO" id="GO:0005737">
    <property type="term" value="C:cytoplasm"/>
    <property type="evidence" value="ECO:0007669"/>
    <property type="project" value="UniProtKB-SubCell"/>
</dbReference>
<feature type="binding site" evidence="12">
    <location>
        <begin position="12"/>
        <end position="17"/>
    </location>
    <ligand>
        <name>ITP</name>
        <dbReference type="ChEBI" id="CHEBI:61402"/>
    </ligand>
</feature>
<dbReference type="EC" id="3.6.1.66" evidence="12"/>
<dbReference type="GO" id="GO:0036222">
    <property type="term" value="F:XTP diphosphatase activity"/>
    <property type="evidence" value="ECO:0007669"/>
    <property type="project" value="UniProtKB-UniRule"/>
</dbReference>
<feature type="binding site" evidence="12">
    <location>
        <begin position="189"/>
        <end position="190"/>
    </location>
    <ligand>
        <name>ITP</name>
        <dbReference type="ChEBI" id="CHEBI:61402"/>
    </ligand>
</feature>
<evidence type="ECO:0000256" key="6">
    <source>
        <dbReference type="ARBA" id="ARBA00022842"/>
    </source>
</evidence>
<keyword evidence="5 12" id="KW-0378">Hydrolase</keyword>
<dbReference type="RefSeq" id="XP_013239959.1">
    <property type="nucleotide sequence ID" value="XM_013384505.1"/>
</dbReference>
<dbReference type="SUPFAM" id="SSF52972">
    <property type="entry name" value="ITPase-like"/>
    <property type="match status" value="1"/>
</dbReference>
<evidence type="ECO:0000313" key="13">
    <source>
        <dbReference type="EMBL" id="KDN36139.1"/>
    </source>
</evidence>
<evidence type="ECO:0000256" key="10">
    <source>
        <dbReference type="ARBA" id="ARBA00093255"/>
    </source>
</evidence>